<evidence type="ECO:0000313" key="10">
    <source>
        <dbReference type="Proteomes" id="UP000662572"/>
    </source>
</evidence>
<keyword evidence="9" id="KW-0808">Transferase</keyword>
<dbReference type="Gene3D" id="3.30.565.10">
    <property type="entry name" value="Histidine kinase-like ATPase, C-terminal domain"/>
    <property type="match status" value="1"/>
</dbReference>
<dbReference type="Pfam" id="PF00072">
    <property type="entry name" value="Response_reg"/>
    <property type="match status" value="1"/>
</dbReference>
<dbReference type="CDD" id="cd00082">
    <property type="entry name" value="HisKA"/>
    <property type="match status" value="1"/>
</dbReference>
<evidence type="ECO:0000259" key="7">
    <source>
        <dbReference type="PROSITE" id="PS50109"/>
    </source>
</evidence>
<dbReference type="Gene3D" id="1.10.287.130">
    <property type="match status" value="1"/>
</dbReference>
<evidence type="ECO:0000256" key="5">
    <source>
        <dbReference type="PROSITE-ProRule" id="PRU00169"/>
    </source>
</evidence>
<dbReference type="PANTHER" id="PTHR45339">
    <property type="entry name" value="HYBRID SIGNAL TRANSDUCTION HISTIDINE KINASE J"/>
    <property type="match status" value="1"/>
</dbReference>
<keyword evidence="10" id="KW-1185">Reference proteome</keyword>
<evidence type="ECO:0000259" key="8">
    <source>
        <dbReference type="PROSITE" id="PS50110"/>
    </source>
</evidence>
<dbReference type="CDD" id="cd16922">
    <property type="entry name" value="HATPase_EvgS-ArcB-TorS-like"/>
    <property type="match status" value="1"/>
</dbReference>
<reference evidence="9" key="1">
    <citation type="journal article" date="2014" name="Int. J. Syst. Evol. Microbiol.">
        <title>Complete genome sequence of Corynebacterium casei LMG S-19264T (=DSM 44701T), isolated from a smear-ripened cheese.</title>
        <authorList>
            <consortium name="US DOE Joint Genome Institute (JGI-PGF)"/>
            <person name="Walter F."/>
            <person name="Albersmeier A."/>
            <person name="Kalinowski J."/>
            <person name="Ruckert C."/>
        </authorList>
    </citation>
    <scope>NUCLEOTIDE SEQUENCE</scope>
    <source>
        <strain evidence="9">KCTC 32296</strain>
    </source>
</reference>
<dbReference type="InterPro" id="IPR036097">
    <property type="entry name" value="HisK_dim/P_sf"/>
</dbReference>
<dbReference type="SUPFAM" id="SSF55874">
    <property type="entry name" value="ATPase domain of HSP90 chaperone/DNA topoisomerase II/histidine kinase"/>
    <property type="match status" value="1"/>
</dbReference>
<dbReference type="Gene3D" id="3.40.50.2300">
    <property type="match status" value="1"/>
</dbReference>
<feature type="modified residue" description="4-aspartylphosphate" evidence="5">
    <location>
        <position position="508"/>
    </location>
</feature>
<keyword evidence="6" id="KW-1133">Transmembrane helix</keyword>
<gene>
    <name evidence="9" type="ORF">GCM10011273_03980</name>
</gene>
<feature type="domain" description="Response regulatory" evidence="8">
    <location>
        <begin position="459"/>
        <end position="576"/>
    </location>
</feature>
<accession>A0A918UN90</accession>
<keyword evidence="3 5" id="KW-0597">Phosphoprotein</keyword>
<keyword evidence="9" id="KW-0418">Kinase</keyword>
<dbReference type="SMART" id="SM00388">
    <property type="entry name" value="HisKA"/>
    <property type="match status" value="1"/>
</dbReference>
<dbReference type="RefSeq" id="WP_189484687.1">
    <property type="nucleotide sequence ID" value="NZ_BMZB01000001.1"/>
</dbReference>
<keyword evidence="4" id="KW-0902">Two-component regulatory system</keyword>
<feature type="transmembrane region" description="Helical" evidence="6">
    <location>
        <begin position="21"/>
        <end position="38"/>
    </location>
</feature>
<evidence type="ECO:0000256" key="4">
    <source>
        <dbReference type="ARBA" id="ARBA00023012"/>
    </source>
</evidence>
<evidence type="ECO:0000313" key="9">
    <source>
        <dbReference type="EMBL" id="GGZ22348.1"/>
    </source>
</evidence>
<dbReference type="GO" id="GO:0000155">
    <property type="term" value="F:phosphorelay sensor kinase activity"/>
    <property type="evidence" value="ECO:0007669"/>
    <property type="project" value="InterPro"/>
</dbReference>
<feature type="transmembrane region" description="Helical" evidence="6">
    <location>
        <begin position="100"/>
        <end position="117"/>
    </location>
</feature>
<evidence type="ECO:0000256" key="2">
    <source>
        <dbReference type="ARBA" id="ARBA00012438"/>
    </source>
</evidence>
<feature type="domain" description="Histidine kinase" evidence="7">
    <location>
        <begin position="211"/>
        <end position="432"/>
    </location>
</feature>
<dbReference type="EMBL" id="BMZB01000001">
    <property type="protein sequence ID" value="GGZ22348.1"/>
    <property type="molecule type" value="Genomic_DNA"/>
</dbReference>
<evidence type="ECO:0000256" key="6">
    <source>
        <dbReference type="SAM" id="Phobius"/>
    </source>
</evidence>
<evidence type="ECO:0000256" key="3">
    <source>
        <dbReference type="ARBA" id="ARBA00022553"/>
    </source>
</evidence>
<dbReference type="InterPro" id="IPR036890">
    <property type="entry name" value="HATPase_C_sf"/>
</dbReference>
<dbReference type="FunFam" id="3.30.565.10:FF:000078">
    <property type="entry name" value="Two-component sensor histidine kinase"/>
    <property type="match status" value="1"/>
</dbReference>
<dbReference type="PROSITE" id="PS50109">
    <property type="entry name" value="HIS_KIN"/>
    <property type="match status" value="1"/>
</dbReference>
<dbReference type="EC" id="2.7.13.3" evidence="2"/>
<feature type="transmembrane region" description="Helical" evidence="6">
    <location>
        <begin position="74"/>
        <end position="94"/>
    </location>
</feature>
<sequence length="585" mass="64291">MRDAIFIGIAKSRVKGLRTRLGLAGFLGGTAMLLEPSIWPVVWFLVYFVSQIIDNNLFKAALKNPKKQGDEAKFIIAIALSTLIFSAMSAYTWIFGGEEGRIFAVISICGALLHVTLQLYNRRTYLFAGLLPHALYLLFLPSVTAVIEPGHNSFTLFIVNVGTFVFLGNLAWAVRQNNQSLLDLKVAKDEAQEARKLAENESAAKTNFLAVITHEIRTPMNAVLSAANLLKRTPLNDEQSDHVRMLSNASEVLMGLLNDVLDISKIEAGKMSIERAAIDLKDLVTGVGQLWSPQAQIKNVRLLLEIEDDLPSQIMIDPLRLRQILFNLLSNAVKFTAKGLIIVRVYRLPNASGHTELRFDVEDQGIGIAGDQLERIFSSFEQADAGTTRRYGGTGLGLAISRKLAQLMGGDISVRSSLGHGSCFSLSLPYDSLLLTAIDMPEGFDAVEADEAPAEGPRTILIVDDHEVNRRIVSLFVQPLGWRWVMAENGQQAVDLCRSEAFDIILMDMQMPVMGGIEATKLIRNQDGPNQDTPIVALTANAMEHHQKAWAEAGVEDFLAKPIDPDLLINTLIAKSRINPLRAAA</sequence>
<dbReference type="Proteomes" id="UP000662572">
    <property type="component" value="Unassembled WGS sequence"/>
</dbReference>
<dbReference type="InterPro" id="IPR011006">
    <property type="entry name" value="CheY-like_superfamily"/>
</dbReference>
<reference evidence="9" key="2">
    <citation type="submission" date="2020-09" db="EMBL/GenBank/DDBJ databases">
        <authorList>
            <person name="Sun Q."/>
            <person name="Kim S."/>
        </authorList>
    </citation>
    <scope>NUCLEOTIDE SEQUENCE</scope>
    <source>
        <strain evidence="9">KCTC 32296</strain>
    </source>
</reference>
<protein>
    <recommendedName>
        <fullName evidence="2">histidine kinase</fullName>
        <ecNumber evidence="2">2.7.13.3</ecNumber>
    </recommendedName>
</protein>
<dbReference type="Pfam" id="PF02518">
    <property type="entry name" value="HATPase_c"/>
    <property type="match status" value="1"/>
</dbReference>
<dbReference type="Pfam" id="PF00512">
    <property type="entry name" value="HisKA"/>
    <property type="match status" value="1"/>
</dbReference>
<dbReference type="AlphaFoldDB" id="A0A918UN90"/>
<dbReference type="InterPro" id="IPR003594">
    <property type="entry name" value="HATPase_dom"/>
</dbReference>
<comment type="caution">
    <text evidence="9">The sequence shown here is derived from an EMBL/GenBank/DDBJ whole genome shotgun (WGS) entry which is preliminary data.</text>
</comment>
<keyword evidence="6" id="KW-0472">Membrane</keyword>
<evidence type="ECO:0000256" key="1">
    <source>
        <dbReference type="ARBA" id="ARBA00000085"/>
    </source>
</evidence>
<organism evidence="9 10">
    <name type="scientific">Asticcacaulis endophyticus</name>
    <dbReference type="NCBI Taxonomy" id="1395890"/>
    <lineage>
        <taxon>Bacteria</taxon>
        <taxon>Pseudomonadati</taxon>
        <taxon>Pseudomonadota</taxon>
        <taxon>Alphaproteobacteria</taxon>
        <taxon>Caulobacterales</taxon>
        <taxon>Caulobacteraceae</taxon>
        <taxon>Asticcacaulis</taxon>
    </lineage>
</organism>
<dbReference type="SUPFAM" id="SSF52172">
    <property type="entry name" value="CheY-like"/>
    <property type="match status" value="1"/>
</dbReference>
<feature type="transmembrane region" description="Helical" evidence="6">
    <location>
        <begin position="124"/>
        <end position="147"/>
    </location>
</feature>
<dbReference type="PANTHER" id="PTHR45339:SF1">
    <property type="entry name" value="HYBRID SIGNAL TRANSDUCTION HISTIDINE KINASE J"/>
    <property type="match status" value="1"/>
</dbReference>
<keyword evidence="6" id="KW-0812">Transmembrane</keyword>
<name>A0A918UN90_9CAUL</name>
<dbReference type="PRINTS" id="PR00344">
    <property type="entry name" value="BCTRLSENSOR"/>
</dbReference>
<dbReference type="InterPro" id="IPR001789">
    <property type="entry name" value="Sig_transdc_resp-reg_receiver"/>
</dbReference>
<dbReference type="InterPro" id="IPR005467">
    <property type="entry name" value="His_kinase_dom"/>
</dbReference>
<comment type="catalytic activity">
    <reaction evidence="1">
        <text>ATP + protein L-histidine = ADP + protein N-phospho-L-histidine.</text>
        <dbReference type="EC" id="2.7.13.3"/>
    </reaction>
</comment>
<dbReference type="PROSITE" id="PS50110">
    <property type="entry name" value="RESPONSE_REGULATORY"/>
    <property type="match status" value="1"/>
</dbReference>
<feature type="transmembrane region" description="Helical" evidence="6">
    <location>
        <begin position="153"/>
        <end position="174"/>
    </location>
</feature>
<dbReference type="SMART" id="SM00387">
    <property type="entry name" value="HATPase_c"/>
    <property type="match status" value="1"/>
</dbReference>
<dbReference type="InterPro" id="IPR004358">
    <property type="entry name" value="Sig_transdc_His_kin-like_C"/>
</dbReference>
<proteinExistence type="predicted"/>
<dbReference type="InterPro" id="IPR003661">
    <property type="entry name" value="HisK_dim/P_dom"/>
</dbReference>
<dbReference type="SMART" id="SM00448">
    <property type="entry name" value="REC"/>
    <property type="match status" value="1"/>
</dbReference>
<dbReference type="CDD" id="cd17546">
    <property type="entry name" value="REC_hyHK_CKI1_RcsC-like"/>
    <property type="match status" value="1"/>
</dbReference>
<dbReference type="SUPFAM" id="SSF47384">
    <property type="entry name" value="Homodimeric domain of signal transducing histidine kinase"/>
    <property type="match status" value="1"/>
</dbReference>